<dbReference type="AlphaFoldDB" id="A0ABD0P7X8"/>
<keyword evidence="2" id="KW-1185">Reference proteome</keyword>
<sequence>ASTALLSSMTSPSELEIRYRRTIAAHASATATPLPATTMPVWILTLENI</sequence>
<dbReference type="EMBL" id="JAMKFB020000017">
    <property type="protein sequence ID" value="KAL0170188.1"/>
    <property type="molecule type" value="Genomic_DNA"/>
</dbReference>
<proteinExistence type="predicted"/>
<feature type="non-terminal residue" evidence="1">
    <location>
        <position position="1"/>
    </location>
</feature>
<comment type="caution">
    <text evidence="1">The sequence shown here is derived from an EMBL/GenBank/DDBJ whole genome shotgun (WGS) entry which is preliminary data.</text>
</comment>
<accession>A0ABD0P7X8</accession>
<evidence type="ECO:0000313" key="2">
    <source>
        <dbReference type="Proteomes" id="UP001529510"/>
    </source>
</evidence>
<evidence type="ECO:0000313" key="1">
    <source>
        <dbReference type="EMBL" id="KAL0170188.1"/>
    </source>
</evidence>
<reference evidence="1 2" key="1">
    <citation type="submission" date="2024-05" db="EMBL/GenBank/DDBJ databases">
        <title>Genome sequencing and assembly of Indian major carp, Cirrhinus mrigala (Hamilton, 1822).</title>
        <authorList>
            <person name="Mohindra V."/>
            <person name="Chowdhury L.M."/>
            <person name="Lal K."/>
            <person name="Jena J.K."/>
        </authorList>
    </citation>
    <scope>NUCLEOTIDE SEQUENCE [LARGE SCALE GENOMIC DNA]</scope>
    <source>
        <strain evidence="1">CM1030</strain>
        <tissue evidence="1">Blood</tissue>
    </source>
</reference>
<protein>
    <submittedName>
        <fullName evidence="1">Uncharacterized protein</fullName>
    </submittedName>
</protein>
<organism evidence="1 2">
    <name type="scientific">Cirrhinus mrigala</name>
    <name type="common">Mrigala</name>
    <dbReference type="NCBI Taxonomy" id="683832"/>
    <lineage>
        <taxon>Eukaryota</taxon>
        <taxon>Metazoa</taxon>
        <taxon>Chordata</taxon>
        <taxon>Craniata</taxon>
        <taxon>Vertebrata</taxon>
        <taxon>Euteleostomi</taxon>
        <taxon>Actinopterygii</taxon>
        <taxon>Neopterygii</taxon>
        <taxon>Teleostei</taxon>
        <taxon>Ostariophysi</taxon>
        <taxon>Cypriniformes</taxon>
        <taxon>Cyprinidae</taxon>
        <taxon>Labeoninae</taxon>
        <taxon>Labeonini</taxon>
        <taxon>Cirrhinus</taxon>
    </lineage>
</organism>
<gene>
    <name evidence="1" type="ORF">M9458_034784</name>
</gene>
<dbReference type="Proteomes" id="UP001529510">
    <property type="component" value="Unassembled WGS sequence"/>
</dbReference>
<name>A0ABD0P7X8_CIRMR</name>